<dbReference type="Proteomes" id="UP000198341">
    <property type="component" value="Chromosome 15"/>
</dbReference>
<evidence type="ECO:0000256" key="3">
    <source>
        <dbReference type="ARBA" id="ARBA00023136"/>
    </source>
</evidence>
<dbReference type="GO" id="GO:0022857">
    <property type="term" value="F:transmembrane transporter activity"/>
    <property type="evidence" value="ECO:0007669"/>
    <property type="project" value="InterPro"/>
</dbReference>
<dbReference type="PANTHER" id="PTHR31218">
    <property type="entry name" value="WAT1-RELATED PROTEIN"/>
    <property type="match status" value="1"/>
</dbReference>
<evidence type="ECO:0000256" key="2">
    <source>
        <dbReference type="ARBA" id="ARBA00022989"/>
    </source>
</evidence>
<name>K8EP36_9CHLO</name>
<feature type="region of interest" description="Disordered" evidence="4">
    <location>
        <begin position="20"/>
        <end position="42"/>
    </location>
</feature>
<proteinExistence type="predicted"/>
<keyword evidence="1 5" id="KW-0812">Transmembrane</keyword>
<evidence type="ECO:0000256" key="4">
    <source>
        <dbReference type="SAM" id="MobiDB-lite"/>
    </source>
</evidence>
<evidence type="ECO:0000313" key="6">
    <source>
        <dbReference type="EMBL" id="CCO19977.1"/>
    </source>
</evidence>
<keyword evidence="2 5" id="KW-1133">Transmembrane helix</keyword>
<feature type="transmembrane region" description="Helical" evidence="5">
    <location>
        <begin position="349"/>
        <end position="367"/>
    </location>
</feature>
<feature type="transmembrane region" description="Helical" evidence="5">
    <location>
        <begin position="77"/>
        <end position="99"/>
    </location>
</feature>
<feature type="transmembrane region" description="Helical" evidence="5">
    <location>
        <begin position="51"/>
        <end position="71"/>
    </location>
</feature>
<keyword evidence="7" id="KW-1185">Reference proteome</keyword>
<evidence type="ECO:0000256" key="5">
    <source>
        <dbReference type="SAM" id="Phobius"/>
    </source>
</evidence>
<feature type="transmembrane region" description="Helical" evidence="5">
    <location>
        <begin position="373"/>
        <end position="396"/>
    </location>
</feature>
<dbReference type="AlphaFoldDB" id="K8EP36"/>
<feature type="transmembrane region" description="Helical" evidence="5">
    <location>
        <begin position="217"/>
        <end position="239"/>
    </location>
</feature>
<dbReference type="KEGG" id="bpg:Bathy15g02390"/>
<accession>K8EP36</accession>
<feature type="transmembrane region" description="Helical" evidence="5">
    <location>
        <begin position="283"/>
        <end position="305"/>
    </location>
</feature>
<dbReference type="InterPro" id="IPR030184">
    <property type="entry name" value="WAT1-related"/>
</dbReference>
<feature type="compositionally biased region" description="Basic and acidic residues" evidence="4">
    <location>
        <begin position="24"/>
        <end position="42"/>
    </location>
</feature>
<organism evidence="6 7">
    <name type="scientific">Bathycoccus prasinos</name>
    <dbReference type="NCBI Taxonomy" id="41875"/>
    <lineage>
        <taxon>Eukaryota</taxon>
        <taxon>Viridiplantae</taxon>
        <taxon>Chlorophyta</taxon>
        <taxon>Mamiellophyceae</taxon>
        <taxon>Mamiellales</taxon>
        <taxon>Bathycoccaceae</taxon>
        <taxon>Bathycoccus</taxon>
    </lineage>
</organism>
<sequence>MKKSETFSSSAKAHAEIVVAQNVAEKKSDKNDSDVNDSDKNNKSKSIQTHVLLFLSQLNWMGMHIVFAVALRSSTRAMVLSFYREMLACVLLTMYCFYVRQRRKKRKRKEMTTDEMTTEVVVTATAEQANDDATKKTKDENGVTSMQIVAVSIVLGAILALIRGSVVLANANAGPDVTSALVLTTPVLTFFFSALLRVEHFSFREVNREHPENVMKVLAILFVTISVAVVCSYKGALMFGDPKEYEAPNVVVGAIWMLTNTLASSVAIVMQKMIINAKIPIEVVNAAMTGIGAFWLLIVGLIAHGTAKDIWTLSSDGLYAVLFGAFFPSAMNLIIFAKSSKLLGPNITARYFLLQPAMTWALDYLVLKDAVYESYVICAVFSAMAMMSFASANSFVRNTTSKKEEEREEEM</sequence>
<feature type="transmembrane region" description="Helical" evidence="5">
    <location>
        <begin position="251"/>
        <end position="271"/>
    </location>
</feature>
<feature type="transmembrane region" description="Helical" evidence="5">
    <location>
        <begin position="177"/>
        <end position="196"/>
    </location>
</feature>
<dbReference type="EMBL" id="FO082264">
    <property type="protein sequence ID" value="CCO19977.1"/>
    <property type="molecule type" value="Genomic_DNA"/>
</dbReference>
<reference evidence="6 7" key="1">
    <citation type="submission" date="2011-10" db="EMBL/GenBank/DDBJ databases">
        <authorList>
            <person name="Genoscope - CEA"/>
        </authorList>
    </citation>
    <scope>NUCLEOTIDE SEQUENCE [LARGE SCALE GENOMIC DNA]</scope>
    <source>
        <strain evidence="6 7">RCC 1105</strain>
    </source>
</reference>
<dbReference type="RefSeq" id="XP_007508891.1">
    <property type="nucleotide sequence ID" value="XM_007508829.1"/>
</dbReference>
<gene>
    <name evidence="6" type="ordered locus">Bathy15g02390</name>
</gene>
<feature type="transmembrane region" description="Helical" evidence="5">
    <location>
        <begin position="317"/>
        <end position="337"/>
    </location>
</feature>
<dbReference type="GeneID" id="19011537"/>
<evidence type="ECO:0000256" key="1">
    <source>
        <dbReference type="ARBA" id="ARBA00022692"/>
    </source>
</evidence>
<dbReference type="GO" id="GO:0016020">
    <property type="term" value="C:membrane"/>
    <property type="evidence" value="ECO:0007669"/>
    <property type="project" value="InterPro"/>
</dbReference>
<keyword evidence="3 5" id="KW-0472">Membrane</keyword>
<feature type="transmembrane region" description="Helical" evidence="5">
    <location>
        <begin position="148"/>
        <end position="171"/>
    </location>
</feature>
<protein>
    <submittedName>
        <fullName evidence="6">Unnamed protein product</fullName>
    </submittedName>
</protein>
<evidence type="ECO:0000313" key="7">
    <source>
        <dbReference type="Proteomes" id="UP000198341"/>
    </source>
</evidence>